<dbReference type="SUPFAM" id="SSF56601">
    <property type="entry name" value="beta-lactamase/transpeptidase-like"/>
    <property type="match status" value="1"/>
</dbReference>
<name>A0ABV3T005_9ACTN</name>
<dbReference type="InterPro" id="IPR036950">
    <property type="entry name" value="PBP_transglycosylase"/>
</dbReference>
<feature type="compositionally biased region" description="Low complexity" evidence="9">
    <location>
        <begin position="13"/>
        <end position="45"/>
    </location>
</feature>
<feature type="domain" description="Glycosyl transferase family 51" evidence="12">
    <location>
        <begin position="125"/>
        <end position="299"/>
    </location>
</feature>
<keyword evidence="4 13" id="KW-0808">Transferase</keyword>
<evidence type="ECO:0000256" key="3">
    <source>
        <dbReference type="ARBA" id="ARBA00022676"/>
    </source>
</evidence>
<organism evidence="13 14">
    <name type="scientific">Nocardioides eburneus</name>
    <dbReference type="NCBI Taxonomy" id="3231482"/>
    <lineage>
        <taxon>Bacteria</taxon>
        <taxon>Bacillati</taxon>
        <taxon>Actinomycetota</taxon>
        <taxon>Actinomycetes</taxon>
        <taxon>Propionibacteriales</taxon>
        <taxon>Nocardioidaceae</taxon>
        <taxon>Nocardioides</taxon>
    </lineage>
</organism>
<dbReference type="Gene3D" id="1.10.3810.10">
    <property type="entry name" value="Biosynthetic peptidoglycan transglycosylase-like"/>
    <property type="match status" value="1"/>
</dbReference>
<evidence type="ECO:0000256" key="7">
    <source>
        <dbReference type="ARBA" id="ARBA00034000"/>
    </source>
</evidence>
<dbReference type="InterPro" id="IPR050396">
    <property type="entry name" value="Glycosyltr_51/Transpeptidase"/>
</dbReference>
<reference evidence="13 14" key="1">
    <citation type="submission" date="2024-07" db="EMBL/GenBank/DDBJ databases">
        <authorList>
            <person name="Lee S."/>
            <person name="Kang M."/>
        </authorList>
    </citation>
    <scope>NUCLEOTIDE SEQUENCE [LARGE SCALE GENOMIC DNA]</scope>
    <source>
        <strain evidence="13 14">DS6</strain>
    </source>
</reference>
<feature type="compositionally biased region" description="Low complexity" evidence="9">
    <location>
        <begin position="770"/>
        <end position="789"/>
    </location>
</feature>
<dbReference type="Gene3D" id="3.40.710.10">
    <property type="entry name" value="DD-peptidase/beta-lactamase superfamily"/>
    <property type="match status" value="1"/>
</dbReference>
<evidence type="ECO:0000256" key="5">
    <source>
        <dbReference type="ARBA" id="ARBA00022801"/>
    </source>
</evidence>
<evidence type="ECO:0000256" key="8">
    <source>
        <dbReference type="ARBA" id="ARBA00049902"/>
    </source>
</evidence>
<comment type="catalytic activity">
    <reaction evidence="7">
        <text>Preferential cleavage: (Ac)2-L-Lys-D-Ala-|-D-Ala. Also transpeptidation of peptidyl-alanyl moieties that are N-acyl substituents of D-alanine.</text>
        <dbReference type="EC" id="3.4.16.4"/>
    </reaction>
</comment>
<comment type="catalytic activity">
    <reaction evidence="8">
        <text>[GlcNAc-(1-&gt;4)-Mur2Ac(oyl-L-Ala-gamma-D-Glu-L-Lys-D-Ala-D-Ala)](n)-di-trans,octa-cis-undecaprenyl diphosphate + beta-D-GlcNAc-(1-&gt;4)-Mur2Ac(oyl-L-Ala-gamma-D-Glu-L-Lys-D-Ala-D-Ala)-di-trans,octa-cis-undecaprenyl diphosphate = [GlcNAc-(1-&gt;4)-Mur2Ac(oyl-L-Ala-gamma-D-Glu-L-Lys-D-Ala-D-Ala)](n+1)-di-trans,octa-cis-undecaprenyl diphosphate + di-trans,octa-cis-undecaprenyl diphosphate + H(+)</text>
        <dbReference type="Rhea" id="RHEA:23708"/>
        <dbReference type="Rhea" id="RHEA-COMP:9602"/>
        <dbReference type="Rhea" id="RHEA-COMP:9603"/>
        <dbReference type="ChEBI" id="CHEBI:15378"/>
        <dbReference type="ChEBI" id="CHEBI:58405"/>
        <dbReference type="ChEBI" id="CHEBI:60033"/>
        <dbReference type="ChEBI" id="CHEBI:78435"/>
        <dbReference type="EC" id="2.4.99.28"/>
    </reaction>
</comment>
<proteinExistence type="predicted"/>
<dbReference type="RefSeq" id="WP_367994482.1">
    <property type="nucleotide sequence ID" value="NZ_JBFPJR010000021.1"/>
</dbReference>
<accession>A0ABV3T005</accession>
<sequence length="824" mass="87554">MSDQPSNGKRRATNSSGNSARTSRTTGTTRAGSKSGAKSGPRRSSGSGGARRGSGTKAPAGKPLSKKQRAWRIGRWFLSAFLAFVLILVVAAVVLYKTTDIPSPNEAFKKETTFVYYADGKHQVGRLVADNQNRNSLSYDAMPDNVKAAVVAAEDRTFWTNNGIDPKGIIRAAFSNARGNATQGASTITQQYVKILYLNQERSYKRKIKEAILSLKIKRQYSKEQILEGYLNTIYFGRGAYGIQAASQAYFGIDAKDLNLRQAAVLASVLNNPYGLDPANGADAKAALKERYDYVLSGMAKAGDVTAQKADWAEKHLPAFPKPKATNTYGGQMGHALTMVKSELLKLGFTPDQIEGGGLRVKTTLTRQAMNAAEQGVKEAEPDGFSDKKLHVGVASVQPGTGELKGFYGGQDFLRSQLNWAATDGGMVGSTMKPFTLAAGLTAGYSLKDTFDGNSPKEFSGVTVHNEGEAAGDYDGHDYGRVSALTALEQSINTAYVDMSASLPHGAKDVYDMARAAGIPPAKADKAYPGMPATSSADFRPDNFLLTLGNSKISPINLANAYATIDNGGVRANVHIVQKVTDRNGTVLYKYKPSDNSERVMSEDVADDVSYALQQTVQHGTGQAALALGRPAAGKTGTATKENAQGGSYVSSSWFVGYTPQLVTAVMYVRGDGDDQLDGWLPSYFGADYPARTWTAVMERALDGADSETFPPPAWVDGEAPSTGHAPMPTYTPPPPKKTQKPKPHKTHQPPKTPPTPHTSSAPPAPPTTEPSQPQPSKSSSEPAPKCSPWPVCNEDGGGTSGGGGTGTNPNADQPKARLTTTGD</sequence>
<evidence type="ECO:0000256" key="1">
    <source>
        <dbReference type="ARBA" id="ARBA00022645"/>
    </source>
</evidence>
<keyword evidence="14" id="KW-1185">Reference proteome</keyword>
<dbReference type="InterPro" id="IPR001460">
    <property type="entry name" value="PCN-bd_Tpept"/>
</dbReference>
<protein>
    <submittedName>
        <fullName evidence="13">Transglycosylase domain-containing protein</fullName>
        <ecNumber evidence="13">2.4.-.-</ecNumber>
    </submittedName>
</protein>
<evidence type="ECO:0000256" key="9">
    <source>
        <dbReference type="SAM" id="MobiDB-lite"/>
    </source>
</evidence>
<keyword evidence="1" id="KW-0121">Carboxypeptidase</keyword>
<feature type="compositionally biased region" description="Basic residues" evidence="9">
    <location>
        <begin position="738"/>
        <end position="749"/>
    </location>
</feature>
<evidence type="ECO:0000259" key="11">
    <source>
        <dbReference type="Pfam" id="PF00905"/>
    </source>
</evidence>
<evidence type="ECO:0000256" key="2">
    <source>
        <dbReference type="ARBA" id="ARBA00022670"/>
    </source>
</evidence>
<evidence type="ECO:0000256" key="4">
    <source>
        <dbReference type="ARBA" id="ARBA00022679"/>
    </source>
</evidence>
<dbReference type="PANTHER" id="PTHR32282">
    <property type="entry name" value="BINDING PROTEIN TRANSPEPTIDASE, PUTATIVE-RELATED"/>
    <property type="match status" value="1"/>
</dbReference>
<keyword evidence="5" id="KW-0378">Hydrolase</keyword>
<dbReference type="Pfam" id="PF00905">
    <property type="entry name" value="Transpeptidase"/>
    <property type="match status" value="1"/>
</dbReference>
<feature type="transmembrane region" description="Helical" evidence="10">
    <location>
        <begin position="76"/>
        <end position="96"/>
    </location>
</feature>
<feature type="compositionally biased region" description="Pro residues" evidence="9">
    <location>
        <begin position="751"/>
        <end position="769"/>
    </location>
</feature>
<dbReference type="EC" id="2.4.-.-" evidence="13"/>
<evidence type="ECO:0000256" key="10">
    <source>
        <dbReference type="SAM" id="Phobius"/>
    </source>
</evidence>
<keyword evidence="6" id="KW-0511">Multifunctional enzyme</keyword>
<feature type="domain" description="Penicillin-binding protein transpeptidase" evidence="11">
    <location>
        <begin position="397"/>
        <end position="669"/>
    </location>
</feature>
<evidence type="ECO:0000259" key="12">
    <source>
        <dbReference type="Pfam" id="PF00912"/>
    </source>
</evidence>
<dbReference type="InterPro" id="IPR023346">
    <property type="entry name" value="Lysozyme-like_dom_sf"/>
</dbReference>
<dbReference type="EMBL" id="JBFPJR010000021">
    <property type="protein sequence ID" value="MEX0428511.1"/>
    <property type="molecule type" value="Genomic_DNA"/>
</dbReference>
<dbReference type="PANTHER" id="PTHR32282:SF34">
    <property type="entry name" value="PENICILLIN-BINDING PROTEIN 1A"/>
    <property type="match status" value="1"/>
</dbReference>
<dbReference type="InterPro" id="IPR001264">
    <property type="entry name" value="Glyco_trans_51"/>
</dbReference>
<keyword evidence="2" id="KW-0645">Protease</keyword>
<keyword evidence="3 13" id="KW-0328">Glycosyltransferase</keyword>
<evidence type="ECO:0000313" key="14">
    <source>
        <dbReference type="Proteomes" id="UP001556631"/>
    </source>
</evidence>
<feature type="region of interest" description="Disordered" evidence="9">
    <location>
        <begin position="1"/>
        <end position="65"/>
    </location>
</feature>
<feature type="compositionally biased region" description="Gly residues" evidence="9">
    <location>
        <begin position="796"/>
        <end position="807"/>
    </location>
</feature>
<dbReference type="SUPFAM" id="SSF53955">
    <property type="entry name" value="Lysozyme-like"/>
    <property type="match status" value="1"/>
</dbReference>
<keyword evidence="10" id="KW-0472">Membrane</keyword>
<dbReference type="InterPro" id="IPR012338">
    <property type="entry name" value="Beta-lactam/transpept-like"/>
</dbReference>
<gene>
    <name evidence="13" type="ORF">AB3X52_12845</name>
</gene>
<evidence type="ECO:0000256" key="6">
    <source>
        <dbReference type="ARBA" id="ARBA00023268"/>
    </source>
</evidence>
<comment type="caution">
    <text evidence="13">The sequence shown here is derived from an EMBL/GenBank/DDBJ whole genome shotgun (WGS) entry which is preliminary data.</text>
</comment>
<dbReference type="GO" id="GO:0016757">
    <property type="term" value="F:glycosyltransferase activity"/>
    <property type="evidence" value="ECO:0007669"/>
    <property type="project" value="UniProtKB-KW"/>
</dbReference>
<dbReference type="Proteomes" id="UP001556631">
    <property type="component" value="Unassembled WGS sequence"/>
</dbReference>
<evidence type="ECO:0000313" key="13">
    <source>
        <dbReference type="EMBL" id="MEX0428511.1"/>
    </source>
</evidence>
<feature type="region of interest" description="Disordered" evidence="9">
    <location>
        <begin position="705"/>
        <end position="824"/>
    </location>
</feature>
<keyword evidence="10" id="KW-0812">Transmembrane</keyword>
<dbReference type="Pfam" id="PF00912">
    <property type="entry name" value="Transgly"/>
    <property type="match status" value="1"/>
</dbReference>
<keyword evidence="10" id="KW-1133">Transmembrane helix</keyword>